<feature type="region of interest" description="Disordered" evidence="7">
    <location>
        <begin position="697"/>
        <end position="719"/>
    </location>
</feature>
<dbReference type="AlphaFoldDB" id="A0A2R6NYR4"/>
<keyword evidence="10" id="KW-1185">Reference proteome</keyword>
<dbReference type="GO" id="GO:0007018">
    <property type="term" value="P:microtubule-based movement"/>
    <property type="evidence" value="ECO:0007669"/>
    <property type="project" value="InterPro"/>
</dbReference>
<dbReference type="Gene3D" id="3.40.850.10">
    <property type="entry name" value="Kinesin motor domain"/>
    <property type="match status" value="1"/>
</dbReference>
<evidence type="ECO:0000256" key="2">
    <source>
        <dbReference type="ARBA" id="ARBA00022741"/>
    </source>
</evidence>
<dbReference type="Pfam" id="PF00225">
    <property type="entry name" value="Kinesin"/>
    <property type="match status" value="2"/>
</dbReference>
<dbReference type="PROSITE" id="PS00411">
    <property type="entry name" value="KINESIN_MOTOR_1"/>
    <property type="match status" value="1"/>
</dbReference>
<dbReference type="SMART" id="SM00129">
    <property type="entry name" value="KISc"/>
    <property type="match status" value="1"/>
</dbReference>
<keyword evidence="3 5" id="KW-0067">ATP-binding</keyword>
<comment type="similarity">
    <text evidence="5 6">Belongs to the TRAFAC class myosin-kinesin ATPase superfamily. Kinesin family.</text>
</comment>
<dbReference type="InterPro" id="IPR027417">
    <property type="entry name" value="P-loop_NTPase"/>
</dbReference>
<dbReference type="PANTHER" id="PTHR24115">
    <property type="entry name" value="KINESIN-RELATED"/>
    <property type="match status" value="1"/>
</dbReference>
<feature type="compositionally biased region" description="Basic and acidic residues" evidence="7">
    <location>
        <begin position="626"/>
        <end position="647"/>
    </location>
</feature>
<feature type="compositionally biased region" description="Polar residues" evidence="7">
    <location>
        <begin position="174"/>
        <end position="184"/>
    </location>
</feature>
<dbReference type="InterPro" id="IPR027640">
    <property type="entry name" value="Kinesin-like_fam"/>
</dbReference>
<dbReference type="PANTHER" id="PTHR24115:SF1008">
    <property type="entry name" value="KINESIN-LIKE PROTEIN SUBITO"/>
    <property type="match status" value="1"/>
</dbReference>
<keyword evidence="2 5" id="KW-0547">Nucleotide-binding</keyword>
<dbReference type="SUPFAM" id="SSF52540">
    <property type="entry name" value="P-loop containing nucleoside triphosphate hydrolases"/>
    <property type="match status" value="1"/>
</dbReference>
<feature type="domain" description="Kinesin motor" evidence="8">
    <location>
        <begin position="1"/>
        <end position="410"/>
    </location>
</feature>
<proteinExistence type="inferred from homology"/>
<gene>
    <name evidence="9" type="ORF">PHLCEN_2v6617</name>
</gene>
<feature type="region of interest" description="Disordered" evidence="7">
    <location>
        <begin position="199"/>
        <end position="219"/>
    </location>
</feature>
<feature type="compositionally biased region" description="Polar residues" evidence="7">
    <location>
        <begin position="662"/>
        <end position="672"/>
    </location>
</feature>
<accession>A0A2R6NYR4</accession>
<feature type="region of interest" description="Disordered" evidence="7">
    <location>
        <begin position="159"/>
        <end position="184"/>
    </location>
</feature>
<dbReference type="Proteomes" id="UP000186601">
    <property type="component" value="Unassembled WGS sequence"/>
</dbReference>
<evidence type="ECO:0000256" key="6">
    <source>
        <dbReference type="RuleBase" id="RU000394"/>
    </source>
</evidence>
<dbReference type="InterPro" id="IPR036961">
    <property type="entry name" value="Kinesin_motor_dom_sf"/>
</dbReference>
<dbReference type="STRING" id="98765.A0A2R6NYR4"/>
<reference evidence="9 10" key="1">
    <citation type="submission" date="2018-02" db="EMBL/GenBank/DDBJ databases">
        <title>Genome sequence of the basidiomycete white-rot fungus Phlebia centrifuga.</title>
        <authorList>
            <person name="Granchi Z."/>
            <person name="Peng M."/>
            <person name="de Vries R.P."/>
            <person name="Hilden K."/>
            <person name="Makela M.R."/>
            <person name="Grigoriev I."/>
            <person name="Riley R."/>
        </authorList>
    </citation>
    <scope>NUCLEOTIDE SEQUENCE [LARGE SCALE GENOMIC DNA]</scope>
    <source>
        <strain evidence="9 10">FBCC195</strain>
    </source>
</reference>
<dbReference type="GO" id="GO:0005634">
    <property type="term" value="C:nucleus"/>
    <property type="evidence" value="ECO:0007669"/>
    <property type="project" value="TreeGrafter"/>
</dbReference>
<organism evidence="9 10">
    <name type="scientific">Hermanssonia centrifuga</name>
    <dbReference type="NCBI Taxonomy" id="98765"/>
    <lineage>
        <taxon>Eukaryota</taxon>
        <taxon>Fungi</taxon>
        <taxon>Dikarya</taxon>
        <taxon>Basidiomycota</taxon>
        <taxon>Agaricomycotina</taxon>
        <taxon>Agaricomycetes</taxon>
        <taxon>Polyporales</taxon>
        <taxon>Meruliaceae</taxon>
        <taxon>Hermanssonia</taxon>
    </lineage>
</organism>
<dbReference type="EMBL" id="MLYV02000643">
    <property type="protein sequence ID" value="PSR80701.1"/>
    <property type="molecule type" value="Genomic_DNA"/>
</dbReference>
<evidence type="ECO:0000256" key="5">
    <source>
        <dbReference type="PROSITE-ProRule" id="PRU00283"/>
    </source>
</evidence>
<feature type="compositionally biased region" description="Low complexity" evidence="7">
    <location>
        <begin position="206"/>
        <end position="218"/>
    </location>
</feature>
<keyword evidence="4 5" id="KW-0505">Motor protein</keyword>
<evidence type="ECO:0000256" key="1">
    <source>
        <dbReference type="ARBA" id="ARBA00022701"/>
    </source>
</evidence>
<evidence type="ECO:0000256" key="4">
    <source>
        <dbReference type="ARBA" id="ARBA00023175"/>
    </source>
</evidence>
<feature type="compositionally biased region" description="Acidic residues" evidence="7">
    <location>
        <begin position="580"/>
        <end position="603"/>
    </location>
</feature>
<dbReference type="InterPro" id="IPR019821">
    <property type="entry name" value="Kinesin_motor_CS"/>
</dbReference>
<dbReference type="GO" id="GO:0003777">
    <property type="term" value="F:microtubule motor activity"/>
    <property type="evidence" value="ECO:0007669"/>
    <property type="project" value="InterPro"/>
</dbReference>
<dbReference type="PROSITE" id="PS50067">
    <property type="entry name" value="KINESIN_MOTOR_2"/>
    <property type="match status" value="1"/>
</dbReference>
<name>A0A2R6NYR4_9APHY</name>
<evidence type="ECO:0000259" key="8">
    <source>
        <dbReference type="PROSITE" id="PS50067"/>
    </source>
</evidence>
<dbReference type="PRINTS" id="PR00380">
    <property type="entry name" value="KINESINHEAVY"/>
</dbReference>
<dbReference type="InterPro" id="IPR001752">
    <property type="entry name" value="Kinesin_motor_dom"/>
</dbReference>
<dbReference type="OrthoDB" id="123929at2759"/>
<sequence>MSDPSSSSSHSRLSVVNPSSIYTFSHIFPPSAQQSDFFAKTTLPLVKDVLEGQSGLLFTYGVTNSGKTYTIQGESGEVRLQGIEAASPESPTSSPPSHLANKFSLADALDDPLSTETDTDPTTLKLDRNHEYTIWLSYSEVYNEKVYDLFASVDDPSFLTPSNSQPSGIPRPRPTSTFLNLPVPSSQSKPLLLTRKALSVKPCPPSDSDSSGDPGSAGKYVAGLRQLRVTTATQAKALLKLGQMHRRVFGTLANSQSSRSHALVTIKVLRVHRGERNDPTSIQTSRLTLVDLAGSERMKHTHTSGDRLREAGSINKSLMVLGQCMETMRCNQRALARSLAGANAVGRMDTRDVRKGLAVVPFRHSKLTEVLMDYFVGEGRAVMIVNVNPYDTGYDENSHVMKFAALAREVCTTAPAPVARALPVAASRSKSTVSGSTARNSDVVPHRRKVTISMGRPGQRVTEALLEVLEEDEEREDGESDEDEPINPLVDALFDEIESLRLQLFESEMRSAIIEAETREEVMQEMEGRMLQIEKTYRRRLEKEQEQNEMKMDAKIDMIQRVGLLSGGNRNRGFGCPSKDDEDDELDDIEEEDEQNDGSDEDSSPSQSPLAAKTFRAPMYPLSQTDSERDSADSDHTDEIKSSHVTEEGDNPSSVDDWPANRGQNSPYSRASGSHIFVPPSPVFEADVKAAQAKAAKGIKPMKMSQLAQPPRISRTKDGSRTAFASLLEKTESLSLQPQGEPLSRDSIVVIPNRKAREEAVAHGGPNVEYVPKDGEVDTVKKKKRSVILTCS</sequence>
<evidence type="ECO:0000256" key="3">
    <source>
        <dbReference type="ARBA" id="ARBA00022840"/>
    </source>
</evidence>
<dbReference type="GO" id="GO:0005524">
    <property type="term" value="F:ATP binding"/>
    <property type="evidence" value="ECO:0007669"/>
    <property type="project" value="UniProtKB-UniRule"/>
</dbReference>
<dbReference type="GO" id="GO:0008017">
    <property type="term" value="F:microtubule binding"/>
    <property type="evidence" value="ECO:0007669"/>
    <property type="project" value="InterPro"/>
</dbReference>
<dbReference type="GO" id="GO:0005874">
    <property type="term" value="C:microtubule"/>
    <property type="evidence" value="ECO:0007669"/>
    <property type="project" value="UniProtKB-KW"/>
</dbReference>
<evidence type="ECO:0000313" key="9">
    <source>
        <dbReference type="EMBL" id="PSR80701.1"/>
    </source>
</evidence>
<comment type="caution">
    <text evidence="9">The sequence shown here is derived from an EMBL/GenBank/DDBJ whole genome shotgun (WGS) entry which is preliminary data.</text>
</comment>
<dbReference type="GO" id="GO:0016887">
    <property type="term" value="F:ATP hydrolysis activity"/>
    <property type="evidence" value="ECO:0007669"/>
    <property type="project" value="TreeGrafter"/>
</dbReference>
<evidence type="ECO:0000256" key="7">
    <source>
        <dbReference type="SAM" id="MobiDB-lite"/>
    </source>
</evidence>
<feature type="binding site" evidence="5">
    <location>
        <begin position="61"/>
        <end position="68"/>
    </location>
    <ligand>
        <name>ATP</name>
        <dbReference type="ChEBI" id="CHEBI:30616"/>
    </ligand>
</feature>
<evidence type="ECO:0000313" key="10">
    <source>
        <dbReference type="Proteomes" id="UP000186601"/>
    </source>
</evidence>
<protein>
    <recommendedName>
        <fullName evidence="6">Kinesin-like protein</fullName>
    </recommendedName>
</protein>
<dbReference type="GO" id="GO:0005871">
    <property type="term" value="C:kinesin complex"/>
    <property type="evidence" value="ECO:0007669"/>
    <property type="project" value="TreeGrafter"/>
</dbReference>
<keyword evidence="1 6" id="KW-0493">Microtubule</keyword>
<feature type="region of interest" description="Disordered" evidence="7">
    <location>
        <begin position="566"/>
        <end position="675"/>
    </location>
</feature>